<feature type="transmembrane region" description="Helical" evidence="1">
    <location>
        <begin position="20"/>
        <end position="41"/>
    </location>
</feature>
<dbReference type="InterPro" id="IPR006485">
    <property type="entry name" value="Phage-like_holin"/>
</dbReference>
<dbReference type="AlphaFoldDB" id="E0NDD6"/>
<feature type="transmembrane region" description="Helical" evidence="1">
    <location>
        <begin position="47"/>
        <end position="67"/>
    </location>
</feature>
<gene>
    <name evidence="2" type="ORF">HMPREF0623_0308</name>
</gene>
<keyword evidence="1" id="KW-0812">Transmembrane</keyword>
<reference evidence="2" key="1">
    <citation type="submission" date="2010-07" db="EMBL/GenBank/DDBJ databases">
        <authorList>
            <person name="Muzny D."/>
            <person name="Qin X."/>
            <person name="Deng J."/>
            <person name="Jiang H."/>
            <person name="Liu Y."/>
            <person name="Qu J."/>
            <person name="Song X.-Z."/>
            <person name="Zhang L."/>
            <person name="Thornton R."/>
            <person name="Coyle M."/>
            <person name="Francisco L."/>
            <person name="Jackson L."/>
            <person name="Javaid M."/>
            <person name="Korchina V."/>
            <person name="Kovar C."/>
            <person name="Mata R."/>
            <person name="Mathew T."/>
            <person name="Ngo R."/>
            <person name="Nguyen L."/>
            <person name="Nguyen N."/>
            <person name="Okwuonu G."/>
            <person name="Ongeri F."/>
            <person name="Pham C."/>
            <person name="Simmons D."/>
            <person name="Wilczek-Boney K."/>
            <person name="Hale W."/>
            <person name="Jakkamsetti A."/>
            <person name="Pham P."/>
            <person name="Ruth R."/>
            <person name="San Lucas F."/>
            <person name="Warren J."/>
            <person name="Zhang J."/>
            <person name="Zhao Z."/>
            <person name="Zhou C."/>
            <person name="Zhu D."/>
            <person name="Lee S."/>
            <person name="Bess C."/>
            <person name="Blankenburg K."/>
            <person name="Forbes L."/>
            <person name="Fu Q."/>
            <person name="Gubbala S."/>
            <person name="Hirani K."/>
            <person name="Jayaseelan J.C."/>
            <person name="Lara F."/>
            <person name="Munidasa M."/>
            <person name="Palculict T."/>
            <person name="Patil S."/>
            <person name="Pu L.-L."/>
            <person name="Saada N."/>
            <person name="Tang L."/>
            <person name="Weissenberger G."/>
            <person name="Zhu Y."/>
            <person name="Hemphill L."/>
            <person name="Shang Y."/>
            <person name="Youmans B."/>
            <person name="Ayvaz T."/>
            <person name="Ross M."/>
            <person name="Santibanez J."/>
            <person name="Aqrawi P."/>
            <person name="Gross S."/>
            <person name="Joshi V."/>
            <person name="Fowler G."/>
            <person name="Nazareth L."/>
            <person name="Reid J."/>
            <person name="Worley K."/>
            <person name="Petrosino J."/>
            <person name="Highlander S."/>
            <person name="Gibbs R."/>
        </authorList>
    </citation>
    <scope>NUCLEOTIDE SEQUENCE [LARGE SCALE GENOMIC DNA]</scope>
    <source>
        <strain evidence="2">DSM 20284</strain>
    </source>
</reference>
<dbReference type="Pfam" id="PF04531">
    <property type="entry name" value="Phage_holin_1"/>
    <property type="match status" value="1"/>
</dbReference>
<comment type="caution">
    <text evidence="2">The sequence shown here is derived from an EMBL/GenBank/DDBJ whole genome shotgun (WGS) entry which is preliminary data.</text>
</comment>
<dbReference type="RefSeq" id="WP_004165801.1">
    <property type="nucleotide sequence ID" value="NZ_GL397067.1"/>
</dbReference>
<dbReference type="Proteomes" id="UP000004470">
    <property type="component" value="Unassembled WGS sequence"/>
</dbReference>
<keyword evidence="1" id="KW-1133">Transmembrane helix</keyword>
<dbReference type="HOGENOM" id="CLU_189098_0_0_9"/>
<evidence type="ECO:0008006" key="4">
    <source>
        <dbReference type="Google" id="ProtNLM"/>
    </source>
</evidence>
<evidence type="ECO:0000256" key="1">
    <source>
        <dbReference type="SAM" id="Phobius"/>
    </source>
</evidence>
<protein>
    <recommendedName>
        <fullName evidence="4">Holin, phage phi LC3 family</fullName>
    </recommendedName>
</protein>
<keyword evidence="1" id="KW-0472">Membrane</keyword>
<dbReference type="EMBL" id="AEEG01000002">
    <property type="protein sequence ID" value="EFL96257.1"/>
    <property type="molecule type" value="Genomic_DNA"/>
</dbReference>
<organism evidence="2 3">
    <name type="scientific">Pediococcus acidilactici DSM 20284</name>
    <dbReference type="NCBI Taxonomy" id="862514"/>
    <lineage>
        <taxon>Bacteria</taxon>
        <taxon>Bacillati</taxon>
        <taxon>Bacillota</taxon>
        <taxon>Bacilli</taxon>
        <taxon>Lactobacillales</taxon>
        <taxon>Lactobacillaceae</taxon>
        <taxon>Pediococcus</taxon>
        <taxon>Pediococcus acidilactici group</taxon>
    </lineage>
</organism>
<sequence length="83" mass="9218">MKSKITKVKFTKVDWHDGKLWASIIGMLILLAQQLMRLFGIDYPADWSQIIGIANTVLAILSTFGILNNVTEVKGGDNDAKIK</sequence>
<keyword evidence="3" id="KW-1185">Reference proteome</keyword>
<evidence type="ECO:0000313" key="2">
    <source>
        <dbReference type="EMBL" id="EFL96257.1"/>
    </source>
</evidence>
<dbReference type="eggNOG" id="COG5546">
    <property type="taxonomic scope" value="Bacteria"/>
</dbReference>
<proteinExistence type="predicted"/>
<evidence type="ECO:0000313" key="3">
    <source>
        <dbReference type="Proteomes" id="UP000004470"/>
    </source>
</evidence>
<accession>E0NDD6</accession>
<name>E0NDD6_PEDAC</name>